<comment type="similarity">
    <text evidence="1">Belongs to the iron/ascorbate-dependent oxidoreductase family.</text>
</comment>
<dbReference type="GO" id="GO:0016491">
    <property type="term" value="F:oxidoreductase activity"/>
    <property type="evidence" value="ECO:0007669"/>
    <property type="project" value="UniProtKB-KW"/>
</dbReference>
<organism evidence="4">
    <name type="scientific">Arcella intermedia</name>
    <dbReference type="NCBI Taxonomy" id="1963864"/>
    <lineage>
        <taxon>Eukaryota</taxon>
        <taxon>Amoebozoa</taxon>
        <taxon>Tubulinea</taxon>
        <taxon>Elardia</taxon>
        <taxon>Arcellinida</taxon>
        <taxon>Sphaerothecina</taxon>
        <taxon>Arcellidae</taxon>
        <taxon>Arcella</taxon>
    </lineage>
</organism>
<dbReference type="EMBL" id="GIBP01005800">
    <property type="protein sequence ID" value="NDV34769.1"/>
    <property type="molecule type" value="Transcribed_RNA"/>
</dbReference>
<dbReference type="Pfam" id="PF00240">
    <property type="entry name" value="ubiquitin"/>
    <property type="match status" value="1"/>
</dbReference>
<sequence>MIFAGKQLEDSRTLADYCIQKESTLHLVLRLDSDPVRPAPGPSQIWSPASPHLFAFNLQYLAEEVSPLRPSAVPVSRESEQVFSWRLLQPSYCLALLGEIERYLEATGDSGVALRAAKVGLDGLVGDLVAHVRPLIDLLFPQLSGTPWVVYPKLMTYRMEQNEDWPAHRDGDIATICVCLGKVFEGTHLRIFDKDDEERYVDYVPSVGRAIMMLGDRKHSVTPLISGSRYTLVIKLNQPGFNY</sequence>
<evidence type="ECO:0000313" key="4">
    <source>
        <dbReference type="EMBL" id="NDV34769.1"/>
    </source>
</evidence>
<dbReference type="Gene3D" id="3.10.20.90">
    <property type="entry name" value="Phosphatidylinositol 3-kinase Catalytic Subunit, Chain A, domain 1"/>
    <property type="match status" value="1"/>
</dbReference>
<dbReference type="InterPro" id="IPR029071">
    <property type="entry name" value="Ubiquitin-like_domsf"/>
</dbReference>
<dbReference type="PANTHER" id="PTHR10666">
    <property type="entry name" value="UBIQUITIN"/>
    <property type="match status" value="1"/>
</dbReference>
<dbReference type="InterPro" id="IPR005123">
    <property type="entry name" value="Oxoglu/Fe-dep_dioxygenase_dom"/>
</dbReference>
<reference evidence="4" key="1">
    <citation type="journal article" date="2020" name="J. Eukaryot. Microbiol.">
        <title>De novo Sequencing, Assembly and Annotation of the Transcriptome for the Free-Living Testate Amoeba Arcella intermedia.</title>
        <authorList>
            <person name="Ribeiro G.M."/>
            <person name="Porfirio-Sousa A.L."/>
            <person name="Maurer-Alcala X.X."/>
            <person name="Katz L.A."/>
            <person name="Lahr D.J.G."/>
        </authorList>
    </citation>
    <scope>NUCLEOTIDE SEQUENCE</scope>
</reference>
<dbReference type="Gene3D" id="2.60.120.620">
    <property type="entry name" value="q2cbj1_9rhob like domain"/>
    <property type="match status" value="1"/>
</dbReference>
<evidence type="ECO:0000256" key="1">
    <source>
        <dbReference type="RuleBase" id="RU003682"/>
    </source>
</evidence>
<proteinExistence type="inferred from homology"/>
<keyword evidence="1" id="KW-0408">Iron</keyword>
<evidence type="ECO:0000259" key="3">
    <source>
        <dbReference type="PROSITE" id="PS51471"/>
    </source>
</evidence>
<feature type="domain" description="Fe2OG dioxygenase" evidence="3">
    <location>
        <begin position="139"/>
        <end position="239"/>
    </location>
</feature>
<dbReference type="InterPro" id="IPR050158">
    <property type="entry name" value="Ubiquitin_ubiquitin-like"/>
</dbReference>
<dbReference type="AlphaFoldDB" id="A0A6B2LCL1"/>
<keyword evidence="1" id="KW-0560">Oxidoreductase</keyword>
<dbReference type="PROSITE" id="PS50053">
    <property type="entry name" value="UBIQUITIN_2"/>
    <property type="match status" value="1"/>
</dbReference>
<evidence type="ECO:0008006" key="5">
    <source>
        <dbReference type="Google" id="ProtNLM"/>
    </source>
</evidence>
<dbReference type="SUPFAM" id="SSF54236">
    <property type="entry name" value="Ubiquitin-like"/>
    <property type="match status" value="1"/>
</dbReference>
<keyword evidence="1" id="KW-0479">Metal-binding</keyword>
<protein>
    <recommendedName>
        <fullName evidence="5">Ubiquitin-like domain-containing protein</fullName>
    </recommendedName>
</protein>
<dbReference type="GO" id="GO:0046872">
    <property type="term" value="F:metal ion binding"/>
    <property type="evidence" value="ECO:0007669"/>
    <property type="project" value="UniProtKB-KW"/>
</dbReference>
<feature type="domain" description="Ubiquitin-like" evidence="2">
    <location>
        <begin position="1"/>
        <end position="34"/>
    </location>
</feature>
<evidence type="ECO:0000259" key="2">
    <source>
        <dbReference type="PROSITE" id="PS50053"/>
    </source>
</evidence>
<dbReference type="InterPro" id="IPR000626">
    <property type="entry name" value="Ubiquitin-like_dom"/>
</dbReference>
<name>A0A6B2LCL1_9EUKA</name>
<dbReference type="PROSITE" id="PS51471">
    <property type="entry name" value="FE2OG_OXY"/>
    <property type="match status" value="1"/>
</dbReference>
<accession>A0A6B2LCL1</accession>